<keyword evidence="1" id="KW-1133">Transmembrane helix</keyword>
<evidence type="ECO:0000313" key="4">
    <source>
        <dbReference type="Proteomes" id="UP001500620"/>
    </source>
</evidence>
<proteinExistence type="predicted"/>
<sequence>MPSVARIRVKLLACAAACLLAFALGAAPVTVLALAFTTAAIPAAVALFGGAHLLRRLAQVRTASTKDPNRMEWT</sequence>
<accession>A0ABP8D947</accession>
<organism evidence="3 4">
    <name type="scientific">Dactylosporangium darangshiense</name>
    <dbReference type="NCBI Taxonomy" id="579108"/>
    <lineage>
        <taxon>Bacteria</taxon>
        <taxon>Bacillati</taxon>
        <taxon>Actinomycetota</taxon>
        <taxon>Actinomycetes</taxon>
        <taxon>Micromonosporales</taxon>
        <taxon>Micromonosporaceae</taxon>
        <taxon>Dactylosporangium</taxon>
    </lineage>
</organism>
<evidence type="ECO:0000256" key="2">
    <source>
        <dbReference type="SAM" id="SignalP"/>
    </source>
</evidence>
<reference evidence="4" key="1">
    <citation type="journal article" date="2019" name="Int. J. Syst. Evol. Microbiol.">
        <title>The Global Catalogue of Microorganisms (GCM) 10K type strain sequencing project: providing services to taxonomists for standard genome sequencing and annotation.</title>
        <authorList>
            <consortium name="The Broad Institute Genomics Platform"/>
            <consortium name="The Broad Institute Genome Sequencing Center for Infectious Disease"/>
            <person name="Wu L."/>
            <person name="Ma J."/>
        </authorList>
    </citation>
    <scope>NUCLEOTIDE SEQUENCE [LARGE SCALE GENOMIC DNA]</scope>
    <source>
        <strain evidence="4">JCM 17441</strain>
    </source>
</reference>
<gene>
    <name evidence="3" type="ORF">GCM10022255_038150</name>
</gene>
<keyword evidence="4" id="KW-1185">Reference proteome</keyword>
<feature type="chain" id="PRO_5046104904" evidence="2">
    <location>
        <begin position="27"/>
        <end position="74"/>
    </location>
</feature>
<comment type="caution">
    <text evidence="3">The sequence shown here is derived from an EMBL/GenBank/DDBJ whole genome shotgun (WGS) entry which is preliminary data.</text>
</comment>
<evidence type="ECO:0000313" key="3">
    <source>
        <dbReference type="EMBL" id="GAA4250278.1"/>
    </source>
</evidence>
<keyword evidence="1" id="KW-0812">Transmembrane</keyword>
<dbReference type="Proteomes" id="UP001500620">
    <property type="component" value="Unassembled WGS sequence"/>
</dbReference>
<feature type="signal peptide" evidence="2">
    <location>
        <begin position="1"/>
        <end position="26"/>
    </location>
</feature>
<evidence type="ECO:0000256" key="1">
    <source>
        <dbReference type="SAM" id="Phobius"/>
    </source>
</evidence>
<name>A0ABP8D947_9ACTN</name>
<dbReference type="EMBL" id="BAABAT010000009">
    <property type="protein sequence ID" value="GAA4250278.1"/>
    <property type="molecule type" value="Genomic_DNA"/>
</dbReference>
<protein>
    <submittedName>
        <fullName evidence="3">Uncharacterized protein</fullName>
    </submittedName>
</protein>
<feature type="transmembrane region" description="Helical" evidence="1">
    <location>
        <begin position="36"/>
        <end position="54"/>
    </location>
</feature>
<keyword evidence="2" id="KW-0732">Signal</keyword>
<dbReference type="RefSeq" id="WP_345128353.1">
    <property type="nucleotide sequence ID" value="NZ_BAABAT010000009.1"/>
</dbReference>
<keyword evidence="1" id="KW-0472">Membrane</keyword>